<keyword evidence="1" id="KW-1133">Transmembrane helix</keyword>
<feature type="transmembrane region" description="Helical" evidence="1">
    <location>
        <begin position="108"/>
        <end position="127"/>
    </location>
</feature>
<organism evidence="2 3">
    <name type="scientific">Leeia aquatica</name>
    <dbReference type="NCBI Taxonomy" id="2725557"/>
    <lineage>
        <taxon>Bacteria</taxon>
        <taxon>Pseudomonadati</taxon>
        <taxon>Pseudomonadota</taxon>
        <taxon>Betaproteobacteria</taxon>
        <taxon>Neisseriales</taxon>
        <taxon>Leeiaceae</taxon>
        <taxon>Leeia</taxon>
    </lineage>
</organism>
<protein>
    <submittedName>
        <fullName evidence="2">Uncharacterized protein</fullName>
    </submittedName>
</protein>
<feature type="transmembrane region" description="Helical" evidence="1">
    <location>
        <begin position="53"/>
        <end position="74"/>
    </location>
</feature>
<gene>
    <name evidence="2" type="ORF">HF682_12310</name>
</gene>
<accession>A0A847SJ63</accession>
<feature type="transmembrane region" description="Helical" evidence="1">
    <location>
        <begin position="12"/>
        <end position="33"/>
    </location>
</feature>
<reference evidence="2 3" key="1">
    <citation type="submission" date="2020-04" db="EMBL/GenBank/DDBJ databases">
        <title>Draft genome of Leeia sp. IMCC25680.</title>
        <authorList>
            <person name="Song J."/>
            <person name="Cho J.-C."/>
        </authorList>
    </citation>
    <scope>NUCLEOTIDE SEQUENCE [LARGE SCALE GENOMIC DNA]</scope>
    <source>
        <strain evidence="2 3">IMCC25680</strain>
    </source>
</reference>
<keyword evidence="1" id="KW-0472">Membrane</keyword>
<feature type="transmembrane region" description="Helical" evidence="1">
    <location>
        <begin position="81"/>
        <end position="102"/>
    </location>
</feature>
<evidence type="ECO:0000313" key="2">
    <source>
        <dbReference type="EMBL" id="NLR75942.1"/>
    </source>
</evidence>
<dbReference type="EMBL" id="JABAIM010000002">
    <property type="protein sequence ID" value="NLR75942.1"/>
    <property type="molecule type" value="Genomic_DNA"/>
</dbReference>
<evidence type="ECO:0000256" key="1">
    <source>
        <dbReference type="SAM" id="Phobius"/>
    </source>
</evidence>
<keyword evidence="3" id="KW-1185">Reference proteome</keyword>
<comment type="caution">
    <text evidence="2">The sequence shown here is derived from an EMBL/GenBank/DDBJ whole genome shotgun (WGS) entry which is preliminary data.</text>
</comment>
<name>A0A847SJ63_9NEIS</name>
<evidence type="ECO:0000313" key="3">
    <source>
        <dbReference type="Proteomes" id="UP000587991"/>
    </source>
</evidence>
<dbReference type="RefSeq" id="WP_168877568.1">
    <property type="nucleotide sequence ID" value="NZ_JABAIM010000002.1"/>
</dbReference>
<keyword evidence="1" id="KW-0812">Transmembrane</keyword>
<dbReference type="Proteomes" id="UP000587991">
    <property type="component" value="Unassembled WGS sequence"/>
</dbReference>
<dbReference type="AlphaFoldDB" id="A0A847SJ63"/>
<proteinExistence type="predicted"/>
<sequence>MRGAGGTQGGTGQFFLGLAMLIGGLYLLLSAIMVTSSFGLGMPLFGWQMFGSMYAITSGMVMIPFLFGVGMIFYNARNVLGWVLAGGSLLALIFGVIASIHFSFRNMSAFDLIVILVLVAGGLGLFLRSLRAG</sequence>